<keyword evidence="2" id="KW-1185">Reference proteome</keyword>
<evidence type="ECO:0000313" key="2">
    <source>
        <dbReference type="Proteomes" id="UP000606172"/>
    </source>
</evidence>
<dbReference type="RefSeq" id="WP_204033664.1">
    <property type="nucleotide sequence ID" value="NZ_BOOW01000061.1"/>
</dbReference>
<dbReference type="EMBL" id="BOOW01000061">
    <property type="protein sequence ID" value="GII97478.1"/>
    <property type="molecule type" value="Genomic_DNA"/>
</dbReference>
<accession>A0A919RPR2</accession>
<reference evidence="1" key="1">
    <citation type="submission" date="2021-01" db="EMBL/GenBank/DDBJ databases">
        <title>Whole genome shotgun sequence of Sinosporangium siamense NBRC 109515.</title>
        <authorList>
            <person name="Komaki H."/>
            <person name="Tamura T."/>
        </authorList>
    </citation>
    <scope>NUCLEOTIDE SEQUENCE</scope>
    <source>
        <strain evidence="1">NBRC 109515</strain>
    </source>
</reference>
<evidence type="ECO:0008006" key="3">
    <source>
        <dbReference type="Google" id="ProtNLM"/>
    </source>
</evidence>
<evidence type="ECO:0000313" key="1">
    <source>
        <dbReference type="EMBL" id="GII97478.1"/>
    </source>
</evidence>
<protein>
    <recommendedName>
        <fullName evidence="3">DUF4243 domain-containing protein</fullName>
    </recommendedName>
</protein>
<sequence>MSKLDEALTRLARTGPEYGAGLSNHGPMVAEALVRLGAADLVPAWVTGYLPDLNAPPGSGGRLAGWREALGDMRRLPDWTRHFTEELAGAPWREVLATWWPRLTPGMAAGATHGVIRTAHAVRSLAESESGPRRTELAHALAYWAAGYAEVPGRGPGTGVLSADRALAALPALDVEPRSLIVEHLGNLRDVPEFPAAVGALRPPGDVRADLAELVRVFARRFLTHGRHQPITLIHTVTAPAAVASVLEELPRSLWRPTYDALWQVGAALVSGYSRGAVPEPVPDTEPDSPAELARRAAETGEAHAIKMTEASLRAHAATGDPLFLHAAGRAVELLHR</sequence>
<proteinExistence type="predicted"/>
<dbReference type="AlphaFoldDB" id="A0A919RPR2"/>
<name>A0A919RPR2_9ACTN</name>
<dbReference type="Proteomes" id="UP000606172">
    <property type="component" value="Unassembled WGS sequence"/>
</dbReference>
<comment type="caution">
    <text evidence="1">The sequence shown here is derived from an EMBL/GenBank/DDBJ whole genome shotgun (WGS) entry which is preliminary data.</text>
</comment>
<gene>
    <name evidence="1" type="ORF">Ssi02_77090</name>
</gene>
<organism evidence="1 2">
    <name type="scientific">Sinosporangium siamense</name>
    <dbReference type="NCBI Taxonomy" id="1367973"/>
    <lineage>
        <taxon>Bacteria</taxon>
        <taxon>Bacillati</taxon>
        <taxon>Actinomycetota</taxon>
        <taxon>Actinomycetes</taxon>
        <taxon>Streptosporangiales</taxon>
        <taxon>Streptosporangiaceae</taxon>
        <taxon>Sinosporangium</taxon>
    </lineage>
</organism>